<protein>
    <recommendedName>
        <fullName evidence="3">Spore coat protein</fullName>
    </recommendedName>
</protein>
<sequence length="163" mass="18191">MYPTSPYAPAYYGEYDVRNDFYFRNLPNHAGNFLFPGQSLPNIYNPFQSSFLQGNGSFPFPVFPGDGVQNYQASKNGNTFVFENPFQKNKENFMSPGPYYHPYPNGAPPQSPPIGGMNTFMNSFKNKDGTIDYNKMINTAGQMINVVNQVSGMVKGFGGLFKA</sequence>
<gene>
    <name evidence="1" type="ORF">J2S13_000045</name>
</gene>
<evidence type="ECO:0000313" key="1">
    <source>
        <dbReference type="EMBL" id="MDQ0213651.1"/>
    </source>
</evidence>
<comment type="caution">
    <text evidence="1">The sequence shown here is derived from an EMBL/GenBank/DDBJ whole genome shotgun (WGS) entry which is preliminary data.</text>
</comment>
<reference evidence="1" key="1">
    <citation type="submission" date="2023-07" db="EMBL/GenBank/DDBJ databases">
        <title>Genomic Encyclopedia of Type Strains, Phase IV (KMG-IV): sequencing the most valuable type-strain genomes for metagenomic binning, comparative biology and taxonomic classification.</title>
        <authorList>
            <person name="Goeker M."/>
        </authorList>
    </citation>
    <scope>NUCLEOTIDE SEQUENCE</scope>
    <source>
        <strain evidence="1">DSM 23947</strain>
    </source>
</reference>
<evidence type="ECO:0008006" key="3">
    <source>
        <dbReference type="Google" id="ProtNLM"/>
    </source>
</evidence>
<dbReference type="EMBL" id="JAUSUC010000001">
    <property type="protein sequence ID" value="MDQ0213651.1"/>
    <property type="molecule type" value="Genomic_DNA"/>
</dbReference>
<name>A0AAJ1T1Q6_9BACI</name>
<evidence type="ECO:0000313" key="2">
    <source>
        <dbReference type="Proteomes" id="UP001237207"/>
    </source>
</evidence>
<proteinExistence type="predicted"/>
<accession>A0AAJ1T1Q6</accession>
<dbReference type="Proteomes" id="UP001237207">
    <property type="component" value="Unassembled WGS sequence"/>
</dbReference>
<dbReference type="InterPro" id="IPR025555">
    <property type="entry name" value="YppG"/>
</dbReference>
<dbReference type="Pfam" id="PF14179">
    <property type="entry name" value="YppG"/>
    <property type="match status" value="1"/>
</dbReference>
<dbReference type="RefSeq" id="WP_307255640.1">
    <property type="nucleotide sequence ID" value="NZ_JAUSUC010000001.1"/>
</dbReference>
<organism evidence="1 2">
    <name type="scientific">Oikeobacillus pervagus</name>
    <dbReference type="NCBI Taxonomy" id="1325931"/>
    <lineage>
        <taxon>Bacteria</taxon>
        <taxon>Bacillati</taxon>
        <taxon>Bacillota</taxon>
        <taxon>Bacilli</taxon>
        <taxon>Bacillales</taxon>
        <taxon>Bacillaceae</taxon>
        <taxon>Oikeobacillus</taxon>
    </lineage>
</organism>
<dbReference type="AlphaFoldDB" id="A0AAJ1T1Q6"/>
<keyword evidence="2" id="KW-1185">Reference proteome</keyword>